<dbReference type="SUPFAM" id="SSF52058">
    <property type="entry name" value="L domain-like"/>
    <property type="match status" value="1"/>
</dbReference>
<evidence type="ECO:0000256" key="2">
    <source>
        <dbReference type="ARBA" id="ARBA00022614"/>
    </source>
</evidence>
<feature type="domain" description="Disease resistance protein winged helix" evidence="11">
    <location>
        <begin position="432"/>
        <end position="502"/>
    </location>
</feature>
<dbReference type="EMBL" id="OZ075134">
    <property type="protein sequence ID" value="CAL4992099.1"/>
    <property type="molecule type" value="Genomic_DNA"/>
</dbReference>
<dbReference type="Pfam" id="PF18052">
    <property type="entry name" value="Rx_N"/>
    <property type="match status" value="1"/>
</dbReference>
<evidence type="ECO:0000259" key="11">
    <source>
        <dbReference type="Pfam" id="PF23559"/>
    </source>
</evidence>
<gene>
    <name evidence="13" type="ORF">URODEC1_LOCUS60958</name>
</gene>
<evidence type="ECO:0000259" key="9">
    <source>
        <dbReference type="Pfam" id="PF00931"/>
    </source>
</evidence>
<dbReference type="PRINTS" id="PR00364">
    <property type="entry name" value="DISEASERSIST"/>
</dbReference>
<dbReference type="Pfam" id="PF23559">
    <property type="entry name" value="WHD_DRP"/>
    <property type="match status" value="1"/>
</dbReference>
<comment type="similarity">
    <text evidence="1">Belongs to the disease resistance NB-LRR family.</text>
</comment>
<dbReference type="Proteomes" id="UP001497457">
    <property type="component" value="Chromosome 24b"/>
</dbReference>
<dbReference type="Pfam" id="PF23598">
    <property type="entry name" value="LRR_14"/>
    <property type="match status" value="1"/>
</dbReference>
<evidence type="ECO:0000256" key="8">
    <source>
        <dbReference type="SAM" id="MobiDB-lite"/>
    </source>
</evidence>
<evidence type="ECO:0000256" key="1">
    <source>
        <dbReference type="ARBA" id="ARBA00008894"/>
    </source>
</evidence>
<dbReference type="InterPro" id="IPR032675">
    <property type="entry name" value="LRR_dom_sf"/>
</dbReference>
<evidence type="ECO:0000259" key="12">
    <source>
        <dbReference type="Pfam" id="PF23598"/>
    </source>
</evidence>
<keyword evidence="2" id="KW-0433">Leucine-rich repeat</keyword>
<evidence type="ECO:0000256" key="5">
    <source>
        <dbReference type="ARBA" id="ARBA00022821"/>
    </source>
</evidence>
<dbReference type="InterPro" id="IPR002182">
    <property type="entry name" value="NB-ARC"/>
</dbReference>
<dbReference type="Gene3D" id="3.80.10.10">
    <property type="entry name" value="Ribonuclease Inhibitor"/>
    <property type="match status" value="1"/>
</dbReference>
<keyword evidence="4" id="KW-0547">Nucleotide-binding</keyword>
<evidence type="ECO:0000313" key="13">
    <source>
        <dbReference type="EMBL" id="CAL4992099.1"/>
    </source>
</evidence>
<dbReference type="Pfam" id="PF00931">
    <property type="entry name" value="NB-ARC"/>
    <property type="match status" value="1"/>
</dbReference>
<dbReference type="InterPro" id="IPR036388">
    <property type="entry name" value="WH-like_DNA-bd_sf"/>
</dbReference>
<evidence type="ECO:0000256" key="3">
    <source>
        <dbReference type="ARBA" id="ARBA00022737"/>
    </source>
</evidence>
<keyword evidence="5" id="KW-0611">Plant defense</keyword>
<dbReference type="PANTHER" id="PTHR23155">
    <property type="entry name" value="DISEASE RESISTANCE PROTEIN RP"/>
    <property type="match status" value="1"/>
</dbReference>
<dbReference type="SUPFAM" id="SSF52540">
    <property type="entry name" value="P-loop containing nucleoside triphosphate hydrolases"/>
    <property type="match status" value="1"/>
</dbReference>
<dbReference type="GO" id="GO:0000166">
    <property type="term" value="F:nucleotide binding"/>
    <property type="evidence" value="ECO:0007669"/>
    <property type="project" value="UniProtKB-KW"/>
</dbReference>
<protein>
    <submittedName>
        <fullName evidence="13">Uncharacterized protein</fullName>
    </submittedName>
</protein>
<dbReference type="Gene3D" id="1.10.10.10">
    <property type="entry name" value="Winged helix-like DNA-binding domain superfamily/Winged helix DNA-binding domain"/>
    <property type="match status" value="1"/>
</dbReference>
<proteinExistence type="inferred from homology"/>
<feature type="compositionally biased region" description="Low complexity" evidence="8">
    <location>
        <begin position="145"/>
        <end position="159"/>
    </location>
</feature>
<dbReference type="GO" id="GO:0009626">
    <property type="term" value="P:plant-type hypersensitive response"/>
    <property type="evidence" value="ECO:0007669"/>
    <property type="project" value="UniProtKB-ARBA"/>
</dbReference>
<evidence type="ECO:0000256" key="4">
    <source>
        <dbReference type="ARBA" id="ARBA00022741"/>
    </source>
</evidence>
<sequence length="950" mass="106547">MKGVAEAAQVAHLVSYVLSKVRWAIEEDRKRKGKLKNGLAFIKGEMELVTAQVADNEENLEDATQETRILQLQELAYDIEDFIEGLSVLGGGSGFILTAMGMDSRPRELDRIDYFKENIERLRKWQPTAIASCQQHIFRGSTDHGAASSPGTSGSSEPPLHTRCRQESKLVGIAKPKEEILQLLSTAASGGRQQQLRVVSIVGRRGLGKTTLARVVYEDPAVVEQFTHRAWVVASGCKGADPQALLNRIHRDFQRGTAGTTTTDLPDKRYLVVIDDLQQADVWNDIQHAFPQNDTNSRIIVTTRVRSLADACSSGGYVYEMQGIGEAESESLFWGRMSNRLNRSNALDDGLQSILQKCDGLPLAVISVANHLQGQGHNMLVHDCKHVDQALGNYLTGTDATRAFQKIRRALAECYDNLPDHVHRTCLLSTSMFPKGHQINRKSLVRKLIAEGLVVPDVRLEKEDVAHHCLNKLIDHNIIDPILIGVNSMVKRCQVHGIMLEFTVHKSVYKNFVTLIHNDDHLPKRRTPYPIRRLSIHYGTTESTRLAREMELSFIRWLMIRSSDLIDFKACRLLRVLDLEGCKGLDKGAIGDICELLFLKYLSLRGSDVNKITKKVKKLQCLETLDIRETQVKSLPIEIIMLPRLVYLFGQFELPHLPNETGTFFSEDSSLHTLAGVVINNDCCGLEQIMVHARNLKKVKIWYKKTTPSNNSTSQYKSFQKKMNSQKPDKMDKSLLLSSIEERFTGKKALESISIDSSDLAKDFLSFLKAPCAIRSIKLQGLLGCLPDSVTLSRLRLLNELHLVSTGLGCEALSVLQILPCLVYLNLVESSDGLWGGDFIVQCDGFPSLQRLRFQAPKLPKVDIKQGALRLLTSLQLFCLESSVTMSYFPFPLMSETTQLELWLGVIGISRLEHLNEVLLHSSLGDAKVQAWKRIAMEHKNLPHVRKQSK</sequence>
<dbReference type="PANTHER" id="PTHR23155:SF1227">
    <property type="entry name" value="OS11G0462500 PROTEIN"/>
    <property type="match status" value="1"/>
</dbReference>
<evidence type="ECO:0000256" key="7">
    <source>
        <dbReference type="SAM" id="Coils"/>
    </source>
</evidence>
<evidence type="ECO:0000256" key="6">
    <source>
        <dbReference type="ARBA" id="ARBA00023054"/>
    </source>
</evidence>
<feature type="coiled-coil region" evidence="7">
    <location>
        <begin position="46"/>
        <end position="73"/>
    </location>
</feature>
<keyword evidence="3" id="KW-0677">Repeat</keyword>
<reference evidence="13" key="1">
    <citation type="submission" date="2024-10" db="EMBL/GenBank/DDBJ databases">
        <authorList>
            <person name="Ryan C."/>
        </authorList>
    </citation>
    <scope>NUCLEOTIDE SEQUENCE [LARGE SCALE GENOMIC DNA]</scope>
</reference>
<dbReference type="InterPro" id="IPR041118">
    <property type="entry name" value="Rx_N"/>
</dbReference>
<dbReference type="InterPro" id="IPR055414">
    <property type="entry name" value="LRR_R13L4/SHOC2-like"/>
</dbReference>
<dbReference type="InterPro" id="IPR027417">
    <property type="entry name" value="P-loop_NTPase"/>
</dbReference>
<feature type="domain" description="Disease resistance N-terminal" evidence="10">
    <location>
        <begin position="14"/>
        <end position="85"/>
    </location>
</feature>
<dbReference type="InterPro" id="IPR058922">
    <property type="entry name" value="WHD_DRP"/>
</dbReference>
<dbReference type="Gene3D" id="3.40.50.300">
    <property type="entry name" value="P-loop containing nucleotide triphosphate hydrolases"/>
    <property type="match status" value="1"/>
</dbReference>
<accession>A0ABC9B2H3</accession>
<dbReference type="GO" id="GO:0042742">
    <property type="term" value="P:defense response to bacterium"/>
    <property type="evidence" value="ECO:0007669"/>
    <property type="project" value="UniProtKB-ARBA"/>
</dbReference>
<keyword evidence="6 7" id="KW-0175">Coiled coil</keyword>
<organism evidence="13 14">
    <name type="scientific">Urochloa decumbens</name>
    <dbReference type="NCBI Taxonomy" id="240449"/>
    <lineage>
        <taxon>Eukaryota</taxon>
        <taxon>Viridiplantae</taxon>
        <taxon>Streptophyta</taxon>
        <taxon>Embryophyta</taxon>
        <taxon>Tracheophyta</taxon>
        <taxon>Spermatophyta</taxon>
        <taxon>Magnoliopsida</taxon>
        <taxon>Liliopsida</taxon>
        <taxon>Poales</taxon>
        <taxon>Poaceae</taxon>
        <taxon>PACMAD clade</taxon>
        <taxon>Panicoideae</taxon>
        <taxon>Panicodae</taxon>
        <taxon>Paniceae</taxon>
        <taxon>Melinidinae</taxon>
        <taxon>Urochloa</taxon>
    </lineage>
</organism>
<dbReference type="InterPro" id="IPR044974">
    <property type="entry name" value="Disease_R_plants"/>
</dbReference>
<dbReference type="GO" id="GO:0002758">
    <property type="term" value="P:innate immune response-activating signaling pathway"/>
    <property type="evidence" value="ECO:0007669"/>
    <property type="project" value="UniProtKB-ARBA"/>
</dbReference>
<evidence type="ECO:0000313" key="14">
    <source>
        <dbReference type="Proteomes" id="UP001497457"/>
    </source>
</evidence>
<feature type="domain" description="NB-ARC" evidence="9">
    <location>
        <begin position="178"/>
        <end position="331"/>
    </location>
</feature>
<keyword evidence="14" id="KW-1185">Reference proteome</keyword>
<dbReference type="AlphaFoldDB" id="A0ABC9B2H3"/>
<feature type="domain" description="Disease resistance R13L4/SHOC-2-like LRR" evidence="12">
    <location>
        <begin position="565"/>
        <end position="934"/>
    </location>
</feature>
<feature type="region of interest" description="Disordered" evidence="8">
    <location>
        <begin position="141"/>
        <end position="162"/>
    </location>
</feature>
<dbReference type="FunFam" id="1.10.10.10:FF:000322">
    <property type="entry name" value="Probable disease resistance protein At1g63360"/>
    <property type="match status" value="1"/>
</dbReference>
<evidence type="ECO:0000259" key="10">
    <source>
        <dbReference type="Pfam" id="PF18052"/>
    </source>
</evidence>
<dbReference type="Gene3D" id="1.20.5.4130">
    <property type="match status" value="1"/>
</dbReference>
<name>A0ABC9B2H3_9POAL</name>